<reference evidence="1" key="2">
    <citation type="submission" date="2020-09" db="EMBL/GenBank/DDBJ databases">
        <authorList>
            <person name="Sun Q."/>
            <person name="Zhou Y."/>
        </authorList>
    </citation>
    <scope>NUCLEOTIDE SEQUENCE</scope>
    <source>
        <strain evidence="1">CGMCC 1.15958</strain>
    </source>
</reference>
<name>A0A916Z5I8_9BACT</name>
<reference evidence="1" key="1">
    <citation type="journal article" date="2014" name="Int. J. Syst. Evol. Microbiol.">
        <title>Complete genome sequence of Corynebacterium casei LMG S-19264T (=DSM 44701T), isolated from a smear-ripened cheese.</title>
        <authorList>
            <consortium name="US DOE Joint Genome Institute (JGI-PGF)"/>
            <person name="Walter F."/>
            <person name="Albersmeier A."/>
            <person name="Kalinowski J."/>
            <person name="Ruckert C."/>
        </authorList>
    </citation>
    <scope>NUCLEOTIDE SEQUENCE</scope>
    <source>
        <strain evidence="1">CGMCC 1.15958</strain>
    </source>
</reference>
<organism evidence="1 2">
    <name type="scientific">Emticicia aquatilis</name>
    <dbReference type="NCBI Taxonomy" id="1537369"/>
    <lineage>
        <taxon>Bacteria</taxon>
        <taxon>Pseudomonadati</taxon>
        <taxon>Bacteroidota</taxon>
        <taxon>Cytophagia</taxon>
        <taxon>Cytophagales</taxon>
        <taxon>Leadbetterellaceae</taxon>
        <taxon>Emticicia</taxon>
    </lineage>
</organism>
<protein>
    <submittedName>
        <fullName evidence="1">Uncharacterized protein</fullName>
    </submittedName>
</protein>
<keyword evidence="2" id="KW-1185">Reference proteome</keyword>
<dbReference type="Proteomes" id="UP000609064">
    <property type="component" value="Unassembled WGS sequence"/>
</dbReference>
<evidence type="ECO:0000313" key="2">
    <source>
        <dbReference type="Proteomes" id="UP000609064"/>
    </source>
</evidence>
<gene>
    <name evidence="1" type="ORF">GCM10011514_45770</name>
</gene>
<evidence type="ECO:0000313" key="1">
    <source>
        <dbReference type="EMBL" id="GGD76703.1"/>
    </source>
</evidence>
<dbReference type="EMBL" id="BMKK01000012">
    <property type="protein sequence ID" value="GGD76703.1"/>
    <property type="molecule type" value="Genomic_DNA"/>
</dbReference>
<dbReference type="InterPro" id="IPR029063">
    <property type="entry name" value="SAM-dependent_MTases_sf"/>
</dbReference>
<sequence length="226" mass="26652">MFKIQLLLILLIPAQMFGQYEFKIDGQNFNIPSSVTKKKHIAFENECYQPIYKFKENEKVASIGAGWGINEIIYSLESPKLYFYLEDINAQFLNVSLLEKEIFLLQNRYGKQTKSEFRIYIGDSISTKLPKILFDKILIENSLHEFSNSYEMLCDIEQKLSNNGSLFVSEYISSKPNKRHKGCGKPMFLESELINLFTKHNLILFKKYQPYLKKEDFIVFEFRKKM</sequence>
<dbReference type="Gene3D" id="3.40.50.150">
    <property type="entry name" value="Vaccinia Virus protein VP39"/>
    <property type="match status" value="1"/>
</dbReference>
<accession>A0A916Z5I8</accession>
<dbReference type="RefSeq" id="WP_188769825.1">
    <property type="nucleotide sequence ID" value="NZ_BMKK01000012.1"/>
</dbReference>
<comment type="caution">
    <text evidence="1">The sequence shown here is derived from an EMBL/GenBank/DDBJ whole genome shotgun (WGS) entry which is preliminary data.</text>
</comment>
<dbReference type="SUPFAM" id="SSF53335">
    <property type="entry name" value="S-adenosyl-L-methionine-dependent methyltransferases"/>
    <property type="match status" value="1"/>
</dbReference>
<dbReference type="AlphaFoldDB" id="A0A916Z5I8"/>
<proteinExistence type="predicted"/>